<dbReference type="PANTHER" id="PTHR13950">
    <property type="entry name" value="RABCONNECTIN-RELATED"/>
    <property type="match status" value="1"/>
</dbReference>
<evidence type="ECO:0000313" key="3">
    <source>
        <dbReference type="Proteomes" id="UP001195914"/>
    </source>
</evidence>
<proteinExistence type="predicted"/>
<dbReference type="EMBL" id="JAHBMH010000044">
    <property type="protein sequence ID" value="KAK1936496.1"/>
    <property type="molecule type" value="Genomic_DNA"/>
</dbReference>
<sequence length="2218" mass="246099">MKKAFLRGRQARRNALEVRRLDVLTVDIIPEGEHLRPAQLAAAVLCASSSGDSIADNVVCSVVYVYLVEYEDKVTHALTSRPIKCSANGCVCAAHTKMVRNSVPNQVWCLQHDCTVVSASWNRGSASKVNKLLVSIGRDMIAYVWRVGPSTSNEMLMHIDIGENTFGTSVSACWIDMSIDMVDSLFDDKDFIIFYETAVTSQGAMGDCIHNAAVPTRNGTIDHLEGHPNGNGAPEKNCNASEQRFKIFSIQGVRTLDRNMNVECVLSHLDIELPMQLRRLNSAKLCSHTLETGLITVYASDTMRPTKVSARNCFRMSRWITLTSSTVKAEISAECHDGLLGAQLICGLQKFVPPCILSAVNDIGLEVQISLTPCDIFLKDWDPTGGDNVIGLVSRYMCHVSTPFFVPRITPMGDAVGCQDVEDSIIERYRCMDGVRDVVSFYENGCFVVFVLYCAGRMEVFRTFTNNPAFGCTKDLRIQNVAQISAVKVHKGANNIFVMMFVIDTKGATRCNIYSWDAATISVVASWPFHPVPKDVDVILKFDLWYEGGPMYLVSPCLLAGSSDTGADGATHVYLINGKEIKHWLRISDGYGHDFITNSTLQLPSEAVGAKYSLNGDRLLCHLDGGRVIPVALVWGSNGPATAFPIYHPRYIKAFLELGLRRFVDEFIYRLVEVFRTLLSKLSEPDMCNVRNTKHEICDCIIMKTEHMHLFADLNRSFSLQLLRTFAGLIGSDMSHLLGEPMKVAFKSADRNQEIPIKECILYLQHVRLPGILWRDQIDLMDLFETLLPKAGSEDFMVNNMVQKYTTCGVNKASNFFMFTEAQNSKDFDIDETIDFRLTTEEEVMEEGSEMNAGVTCPLIYRAQSLLNRGKAELTTKVDRTNDNLVSLTLPPKVVTDEFCLGRFLDYIKYDFGNDEYLVWAILYKDDLNLFSSVLSMIDTGDDMVLCTRLLQNMPKLGLGYWVQSAACLDKLCVTVEKSFRKLIAVTEPGGNVEVFDELGFWSIMRNKPLVYGCVLKAKGFQRLGEFLSNDFTTERWKQVAVKNAYALIAQKRYLLAAGFLVLAGLVSDAVDVCFQYMDDPQLACLICRLRQHDLSYVTKLMQPSRIRDILCYKLGLSGIGPIEVNTAEELVYYLYTGIRYQHVTEGVMMETTRNCAAKYGGMGLPLVSLILNSLIEADSADRWKVLVSQSTLKCLNGKVDNSGALMQDNMRILQDFCQESIQRNISNMSNYGSDIGVGKVISWMDVLSNSDLNRSSDTVNSSEDSDDSVGRLEEDGFQLYLINALCHVKKRLGLDVTVGFGVEKVSFDHGVFEAVSRMHDYFSQLCKICIGFFEGHAYLDGNLLLALILRAIMEERNDLPSCLILSVASLLALICFDRGVTGQIYDALLGQLVMLNNLLNNQGSGDQFVTCLLRLVEPLCFGSPGNTVEPQCINLLRYFESCQKHAFFGICIGTAMLEVLVSLCRNWVFKFAESAETAVLLWVDRITISASRFIFADIKRQTLDKALNSTGIVFPMLSLRVGLESPVDCKVKDEECHVYDSFLEKYVASVYGSEFEKLWRLLHCGFRTSNLLTRHRHPGRANDHDTGICISGVDLERHGQVADTSSKALPLIIPVACIFSNAQMWTGEYVAAQATNQDRVRHAGSCPGESAVLDALRMKCFNALHMFKGRLLSTFHSLPSTTSYDGINGLTARSIVEPVMTDLYMMVMLNLRGSGKLSQLSEEFIRTVVNDVFAAVANNVIAARTYLLYVKFVRIISTYCKNHLDNMFGIKKVSRMTQLAEKLFKRFRVSTETKDHVAGGPSGGICGHPRWPIYAVVYGENPADRLPAYNVSLEHSAILVNDTQSGSNDSDSAYNGKFVYNSITGTHMNIGQGSVFGDLCSVGWAGDSLAVMDKNGWLLVYYMKNMIYVNGDDADIAIPAVSFRAHATATAASWISESYVVTIGNGIMQEEISPNVSVLDVKDDLSTKMSSSISTMPTHIHQEFDSMPPFRNEQDHMIRGVCDMKIPCVCIWDLVDFSRNNVPKLKVLIANSSNMPHSIFNKKKHSTSTTTFTCALPIPPMEMDGSPNSEICHDIIIFDSLGMMMFFSGGSQEITMTFKAHSCAVIKCFYVRGRVVTVAQDGTVGMFMLNGANSEPTRVFEGAACPDTSAQDSGSSDNLVTSIGQYLGIKFVDNSAKGTPVGAPPLLPEILDAQIVQDRFLVLTTVNGAVTVTKLPC</sequence>
<dbReference type="GO" id="GO:0007035">
    <property type="term" value="P:vacuolar acidification"/>
    <property type="evidence" value="ECO:0007669"/>
    <property type="project" value="TreeGrafter"/>
</dbReference>
<feature type="domain" description="RAVE complex protein Rav1 C-terminal" evidence="1">
    <location>
        <begin position="1023"/>
        <end position="1096"/>
    </location>
</feature>
<dbReference type="GO" id="GO:0043291">
    <property type="term" value="C:RAVE complex"/>
    <property type="evidence" value="ECO:0007669"/>
    <property type="project" value="TreeGrafter"/>
</dbReference>
<accession>A0AAD9GE75</accession>
<dbReference type="PANTHER" id="PTHR13950:SF9">
    <property type="entry name" value="RABCONNECTIN-3A"/>
    <property type="match status" value="1"/>
</dbReference>
<reference evidence="2" key="2">
    <citation type="submission" date="2021-05" db="EMBL/GenBank/DDBJ databases">
        <authorList>
            <person name="Pain A."/>
        </authorList>
    </citation>
    <scope>NUCLEOTIDE SEQUENCE</scope>
    <source>
        <strain evidence="2">1802A</strain>
    </source>
</reference>
<name>A0AAD9GE75_BABDI</name>
<dbReference type="InterPro" id="IPR052208">
    <property type="entry name" value="DmX-like/RAVE_component"/>
</dbReference>
<dbReference type="InterPro" id="IPR022033">
    <property type="entry name" value="Rav1p_C"/>
</dbReference>
<organism evidence="2 3">
    <name type="scientific">Babesia divergens</name>
    <dbReference type="NCBI Taxonomy" id="32595"/>
    <lineage>
        <taxon>Eukaryota</taxon>
        <taxon>Sar</taxon>
        <taxon>Alveolata</taxon>
        <taxon>Apicomplexa</taxon>
        <taxon>Aconoidasida</taxon>
        <taxon>Piroplasmida</taxon>
        <taxon>Babesiidae</taxon>
        <taxon>Babesia</taxon>
    </lineage>
</organism>
<dbReference type="Proteomes" id="UP001195914">
    <property type="component" value="Unassembled WGS sequence"/>
</dbReference>
<comment type="caution">
    <text evidence="2">The sequence shown here is derived from an EMBL/GenBank/DDBJ whole genome shotgun (WGS) entry which is preliminary data.</text>
</comment>
<dbReference type="Pfam" id="PF12234">
    <property type="entry name" value="Rav1p_C"/>
    <property type="match status" value="1"/>
</dbReference>
<evidence type="ECO:0000259" key="1">
    <source>
        <dbReference type="Pfam" id="PF12234"/>
    </source>
</evidence>
<protein>
    <recommendedName>
        <fullName evidence="1">RAVE complex protein Rav1 C-terminal domain-containing protein</fullName>
    </recommendedName>
</protein>
<reference evidence="2" key="1">
    <citation type="journal article" date="2014" name="Nucleic Acids Res.">
        <title>The evolutionary dynamics of variant antigen genes in Babesia reveal a history of genomic innovation underlying host-parasite interaction.</title>
        <authorList>
            <person name="Jackson A.P."/>
            <person name="Otto T.D."/>
            <person name="Darby A."/>
            <person name="Ramaprasad A."/>
            <person name="Xia D."/>
            <person name="Echaide I.E."/>
            <person name="Farber M."/>
            <person name="Gahlot S."/>
            <person name="Gamble J."/>
            <person name="Gupta D."/>
            <person name="Gupta Y."/>
            <person name="Jackson L."/>
            <person name="Malandrin L."/>
            <person name="Malas T.B."/>
            <person name="Moussa E."/>
            <person name="Nair M."/>
            <person name="Reid A.J."/>
            <person name="Sanders M."/>
            <person name="Sharma J."/>
            <person name="Tracey A."/>
            <person name="Quail M.A."/>
            <person name="Weir W."/>
            <person name="Wastling J.M."/>
            <person name="Hall N."/>
            <person name="Willadsen P."/>
            <person name="Lingelbach K."/>
            <person name="Shiels B."/>
            <person name="Tait A."/>
            <person name="Berriman M."/>
            <person name="Allred D.R."/>
            <person name="Pain A."/>
        </authorList>
    </citation>
    <scope>NUCLEOTIDE SEQUENCE</scope>
    <source>
        <strain evidence="2">1802A</strain>
    </source>
</reference>
<gene>
    <name evidence="2" type="ORF">X943_003871</name>
</gene>
<keyword evidence="3" id="KW-1185">Reference proteome</keyword>
<evidence type="ECO:0000313" key="2">
    <source>
        <dbReference type="EMBL" id="KAK1936496.1"/>
    </source>
</evidence>